<dbReference type="AlphaFoldDB" id="A0A1G5PPA1"/>
<dbReference type="PANTHER" id="PTHR22916">
    <property type="entry name" value="GLYCOSYLTRANSFERASE"/>
    <property type="match status" value="1"/>
</dbReference>
<dbReference type="RefSeq" id="WP_049581510.1">
    <property type="nucleotide sequence ID" value="NZ_CAWQXX010000035.1"/>
</dbReference>
<organism evidence="2 3">
    <name type="scientific">Photorhabdus luminescens</name>
    <name type="common">Xenorhabdus luminescens</name>
    <dbReference type="NCBI Taxonomy" id="29488"/>
    <lineage>
        <taxon>Bacteria</taxon>
        <taxon>Pseudomonadati</taxon>
        <taxon>Pseudomonadota</taxon>
        <taxon>Gammaproteobacteria</taxon>
        <taxon>Enterobacterales</taxon>
        <taxon>Morganellaceae</taxon>
        <taxon>Photorhabdus</taxon>
    </lineage>
</organism>
<dbReference type="GO" id="GO:0016758">
    <property type="term" value="F:hexosyltransferase activity"/>
    <property type="evidence" value="ECO:0007669"/>
    <property type="project" value="UniProtKB-ARBA"/>
</dbReference>
<name>A0A1G5PPA1_PHOLU</name>
<keyword evidence="2" id="KW-0808">Transferase</keyword>
<dbReference type="Pfam" id="PF00535">
    <property type="entry name" value="Glycos_transf_2"/>
    <property type="match status" value="1"/>
</dbReference>
<protein>
    <submittedName>
        <fullName evidence="2">Glycosyltransferase, GT2 family</fullName>
    </submittedName>
</protein>
<dbReference type="InterPro" id="IPR001173">
    <property type="entry name" value="Glyco_trans_2-like"/>
</dbReference>
<sequence length="287" mass="32475">MIISIIIPCYNNTIQLLSTISSLDNQILSDKVELEVVIVDDGSDESINVSNINCTHEIIVVSQKDDGFRVALARNRGARIASGEILLFVDCGIYLEKNAVSSIIEPSLYDKCCVSLGSIYGITNCSNNKKIILRDIENYGVEGALKLYISTSTFPDPRIYHLSYHGMDMRNLRAPWVYCWGGVIAIRKSLFDSISGFDESFRSWGGEDIELGIRLMKEGAIFSFVSKSASIHIPQPEDVVSKKKSNFNAFEYIHSKHLLDETYLLLQHEYWGIEEILRQRSVLRRHQ</sequence>
<accession>A0A1G5PPA1</accession>
<gene>
    <name evidence="2" type="ORF">SAMN02982990_00115</name>
</gene>
<proteinExistence type="predicted"/>
<evidence type="ECO:0000313" key="2">
    <source>
        <dbReference type="EMBL" id="SCZ51415.1"/>
    </source>
</evidence>
<dbReference type="GeneID" id="45654646"/>
<dbReference type="PANTHER" id="PTHR22916:SF3">
    <property type="entry name" value="UDP-GLCNAC:BETAGAL BETA-1,3-N-ACETYLGLUCOSAMINYLTRANSFERASE-LIKE PROTEIN 1"/>
    <property type="match status" value="1"/>
</dbReference>
<reference evidence="3" key="1">
    <citation type="submission" date="2016-10" db="EMBL/GenBank/DDBJ databases">
        <authorList>
            <person name="Varghese N."/>
            <person name="Submissions S."/>
        </authorList>
    </citation>
    <scope>NUCLEOTIDE SEQUENCE [LARGE SCALE GENOMIC DNA]</scope>
    <source>
        <strain evidence="3">ATCC 29999</strain>
    </source>
</reference>
<evidence type="ECO:0000313" key="3">
    <source>
        <dbReference type="Proteomes" id="UP000183223"/>
    </source>
</evidence>
<dbReference type="OrthoDB" id="6813549at2"/>
<feature type="domain" description="Glycosyltransferase 2-like" evidence="1">
    <location>
        <begin position="4"/>
        <end position="192"/>
    </location>
</feature>
<dbReference type="EMBL" id="FMWJ01000001">
    <property type="protein sequence ID" value="SCZ51415.1"/>
    <property type="molecule type" value="Genomic_DNA"/>
</dbReference>
<dbReference type="InterPro" id="IPR029044">
    <property type="entry name" value="Nucleotide-diphossugar_trans"/>
</dbReference>
<dbReference type="Proteomes" id="UP000183223">
    <property type="component" value="Unassembled WGS sequence"/>
</dbReference>
<dbReference type="Gene3D" id="3.90.550.10">
    <property type="entry name" value="Spore Coat Polysaccharide Biosynthesis Protein SpsA, Chain A"/>
    <property type="match status" value="1"/>
</dbReference>
<dbReference type="SUPFAM" id="SSF53448">
    <property type="entry name" value="Nucleotide-diphospho-sugar transferases"/>
    <property type="match status" value="1"/>
</dbReference>
<evidence type="ECO:0000259" key="1">
    <source>
        <dbReference type="Pfam" id="PF00535"/>
    </source>
</evidence>
<keyword evidence="3" id="KW-1185">Reference proteome</keyword>